<dbReference type="InterPro" id="IPR042070">
    <property type="entry name" value="PucR_C-HTH_sf"/>
</dbReference>
<proteinExistence type="inferred from homology"/>
<name>A0A370G8E4_GLULI</name>
<evidence type="ECO:0000313" key="8">
    <source>
        <dbReference type="Proteomes" id="UP000254958"/>
    </source>
</evidence>
<feature type="region of interest" description="Disordered" evidence="2">
    <location>
        <begin position="1"/>
        <end position="22"/>
    </location>
</feature>
<dbReference type="RefSeq" id="WP_114726359.1">
    <property type="nucleotide sequence ID" value="NZ_BJMI01000001.1"/>
</dbReference>
<dbReference type="OrthoDB" id="8026818at2"/>
<dbReference type="InterPro" id="IPR025736">
    <property type="entry name" value="PucR_C-HTH_dom"/>
</dbReference>
<dbReference type="PANTHER" id="PTHR33744:SF15">
    <property type="entry name" value="CARBOHYDRATE DIACID REGULATOR"/>
    <property type="match status" value="1"/>
</dbReference>
<dbReference type="InterPro" id="IPR041522">
    <property type="entry name" value="CdaR_GGDEF"/>
</dbReference>
<accession>A0A370G8E4</accession>
<comment type="caution">
    <text evidence="7">The sequence shown here is derived from an EMBL/GenBank/DDBJ whole genome shotgun (WGS) entry which is preliminary data.</text>
</comment>
<keyword evidence="8" id="KW-1185">Reference proteome</keyword>
<dbReference type="Pfam" id="PF13556">
    <property type="entry name" value="HTH_30"/>
    <property type="match status" value="1"/>
</dbReference>
<dbReference type="Proteomes" id="UP000254958">
    <property type="component" value="Unassembled WGS sequence"/>
</dbReference>
<evidence type="ECO:0000259" key="4">
    <source>
        <dbReference type="Pfam" id="PF13556"/>
    </source>
</evidence>
<dbReference type="AlphaFoldDB" id="A0A370G8E4"/>
<sequence>MRISDPTAQPAPPDGSGRPDIDPALSQAIVDRSMAITGCNINVMDARGVIIASGDPDRLGQVHDGALLVLARSSAVEIEARAVRQFGGARPGVNLPLRIGRSIVGCVGLTGAPGTLRPYAELVRMAAETMLEHARQNRTLSREARLREELVLSLVRETTTPPALARSAARLGIDLRQPRVAAIIEIRSEGPDAASLLGERHQLITLLCEPERGNLVAPLSLAEIAVLKPALTTKGTWSLDWHRERAHRLLARARAATGLDLRLALGGFVEGTDGLVRSFHTARATLDVGRRLHATRDLLFYDEMRLAVLLDTPSQDWRTQELRAPLRPLLQAPGHAMLLHTLRTWLAHGMRPQPTAAALGLHRNSLDYRLRRIESICGLDLGSSADIVALYLALHLTPDIPPLTRPTPEELL</sequence>
<dbReference type="Pfam" id="PF17853">
    <property type="entry name" value="GGDEF_2"/>
    <property type="match status" value="1"/>
</dbReference>
<reference evidence="6 9" key="2">
    <citation type="submission" date="2020-04" db="EMBL/GenBank/DDBJ databases">
        <title>Description of novel Gluconacetobacter.</title>
        <authorList>
            <person name="Sombolestani A."/>
        </authorList>
    </citation>
    <scope>NUCLEOTIDE SEQUENCE [LARGE SCALE GENOMIC DNA]</scope>
    <source>
        <strain evidence="6 9">LMG 1382</strain>
    </source>
</reference>
<gene>
    <name evidence="7" type="ORF">C7453_102280</name>
    <name evidence="6" type="ORF">HLH32_04670</name>
</gene>
<evidence type="ECO:0000313" key="7">
    <source>
        <dbReference type="EMBL" id="RDI39490.1"/>
    </source>
</evidence>
<evidence type="ECO:0000256" key="1">
    <source>
        <dbReference type="ARBA" id="ARBA00006754"/>
    </source>
</evidence>
<dbReference type="Proteomes" id="UP000562982">
    <property type="component" value="Unassembled WGS sequence"/>
</dbReference>
<dbReference type="InterPro" id="IPR051448">
    <property type="entry name" value="CdaR-like_regulators"/>
</dbReference>
<evidence type="ECO:0000313" key="6">
    <source>
        <dbReference type="EMBL" id="MBB2185683.1"/>
    </source>
</evidence>
<evidence type="ECO:0000259" key="3">
    <source>
        <dbReference type="Pfam" id="PF05651"/>
    </source>
</evidence>
<reference evidence="7 8" key="1">
    <citation type="submission" date="2018-07" db="EMBL/GenBank/DDBJ databases">
        <title>Genomic Encyclopedia of Type Strains, Phase IV (KMG-IV): sequencing the most valuable type-strain genomes for metagenomic binning, comparative biology and taxonomic classification.</title>
        <authorList>
            <person name="Goeker M."/>
        </authorList>
    </citation>
    <scope>NUCLEOTIDE SEQUENCE [LARGE SCALE GENOMIC DNA]</scope>
    <source>
        <strain evidence="7 8">DSM 5603</strain>
    </source>
</reference>
<evidence type="ECO:0000259" key="5">
    <source>
        <dbReference type="Pfam" id="PF17853"/>
    </source>
</evidence>
<dbReference type="InterPro" id="IPR008599">
    <property type="entry name" value="Diacid_rec"/>
</dbReference>
<feature type="domain" description="PucR C-terminal helix-turn-helix" evidence="4">
    <location>
        <begin position="338"/>
        <end position="395"/>
    </location>
</feature>
<feature type="domain" description="Putative sugar diacid recognition" evidence="3">
    <location>
        <begin position="21"/>
        <end position="153"/>
    </location>
</feature>
<dbReference type="PANTHER" id="PTHR33744">
    <property type="entry name" value="CARBOHYDRATE DIACID REGULATOR"/>
    <property type="match status" value="1"/>
</dbReference>
<feature type="domain" description="CdaR GGDEF-like" evidence="5">
    <location>
        <begin position="161"/>
        <end position="288"/>
    </location>
</feature>
<protein>
    <submittedName>
        <fullName evidence="6">Carbohydrate diacid regulon transcriptional regulator CdaR</fullName>
    </submittedName>
    <submittedName>
        <fullName evidence="7">CdaR family transcriptional regulator</fullName>
    </submittedName>
</protein>
<evidence type="ECO:0000313" key="9">
    <source>
        <dbReference type="Proteomes" id="UP000562982"/>
    </source>
</evidence>
<dbReference type="Gene3D" id="1.10.10.2840">
    <property type="entry name" value="PucR C-terminal helix-turn-helix domain"/>
    <property type="match status" value="1"/>
</dbReference>
<comment type="similarity">
    <text evidence="1">Belongs to the CdaR family.</text>
</comment>
<dbReference type="EMBL" id="QQAW01000002">
    <property type="protein sequence ID" value="RDI39490.1"/>
    <property type="molecule type" value="Genomic_DNA"/>
</dbReference>
<dbReference type="EMBL" id="JABEQI010000002">
    <property type="protein sequence ID" value="MBB2185683.1"/>
    <property type="molecule type" value="Genomic_DNA"/>
</dbReference>
<evidence type="ECO:0000256" key="2">
    <source>
        <dbReference type="SAM" id="MobiDB-lite"/>
    </source>
</evidence>
<organism evidence="7 8">
    <name type="scientific">Gluconacetobacter liquefaciens</name>
    <name type="common">Acetobacter liquefaciens</name>
    <dbReference type="NCBI Taxonomy" id="89584"/>
    <lineage>
        <taxon>Bacteria</taxon>
        <taxon>Pseudomonadati</taxon>
        <taxon>Pseudomonadota</taxon>
        <taxon>Alphaproteobacteria</taxon>
        <taxon>Acetobacterales</taxon>
        <taxon>Acetobacteraceae</taxon>
        <taxon>Gluconacetobacter</taxon>
    </lineage>
</organism>
<dbReference type="Pfam" id="PF05651">
    <property type="entry name" value="Diacid_rec"/>
    <property type="match status" value="1"/>
</dbReference>